<name>A0AAV7NER5_PLEWA</name>
<accession>A0AAV7NER5</accession>
<proteinExistence type="predicted"/>
<feature type="compositionally biased region" description="Basic residues" evidence="1">
    <location>
        <begin position="116"/>
        <end position="127"/>
    </location>
</feature>
<protein>
    <submittedName>
        <fullName evidence="2">Uncharacterized protein</fullName>
    </submittedName>
</protein>
<evidence type="ECO:0000313" key="3">
    <source>
        <dbReference type="Proteomes" id="UP001066276"/>
    </source>
</evidence>
<dbReference type="EMBL" id="JANPWB010000012">
    <property type="protein sequence ID" value="KAJ1114561.1"/>
    <property type="molecule type" value="Genomic_DNA"/>
</dbReference>
<evidence type="ECO:0000256" key="1">
    <source>
        <dbReference type="SAM" id="MobiDB-lite"/>
    </source>
</evidence>
<dbReference type="Proteomes" id="UP001066276">
    <property type="component" value="Chromosome 8"/>
</dbReference>
<organism evidence="2 3">
    <name type="scientific">Pleurodeles waltl</name>
    <name type="common">Iberian ribbed newt</name>
    <dbReference type="NCBI Taxonomy" id="8319"/>
    <lineage>
        <taxon>Eukaryota</taxon>
        <taxon>Metazoa</taxon>
        <taxon>Chordata</taxon>
        <taxon>Craniata</taxon>
        <taxon>Vertebrata</taxon>
        <taxon>Euteleostomi</taxon>
        <taxon>Amphibia</taxon>
        <taxon>Batrachia</taxon>
        <taxon>Caudata</taxon>
        <taxon>Salamandroidea</taxon>
        <taxon>Salamandridae</taxon>
        <taxon>Pleurodelinae</taxon>
        <taxon>Pleurodeles</taxon>
    </lineage>
</organism>
<feature type="compositionally biased region" description="Basic residues" evidence="1">
    <location>
        <begin position="31"/>
        <end position="43"/>
    </location>
</feature>
<comment type="caution">
    <text evidence="2">The sequence shown here is derived from an EMBL/GenBank/DDBJ whole genome shotgun (WGS) entry which is preliminary data.</text>
</comment>
<sequence length="145" mass="17128">MPPVPLVVKELPATPETSKKKSNQWTESTTRKTRKKLRHRKKRCDWSRRWRRIPSDAGNQKTVPAWRAPTQQRTGRRFATFPATLLEKRGQARKELPATPETSRKKRNQRTESTTRKTRKKRSRRKKRCDWEAFCDFSTHASGEA</sequence>
<reference evidence="2" key="1">
    <citation type="journal article" date="2022" name="bioRxiv">
        <title>Sequencing and chromosome-scale assembly of the giantPleurodeles waltlgenome.</title>
        <authorList>
            <person name="Brown T."/>
            <person name="Elewa A."/>
            <person name="Iarovenko S."/>
            <person name="Subramanian E."/>
            <person name="Araus A.J."/>
            <person name="Petzold A."/>
            <person name="Susuki M."/>
            <person name="Suzuki K.-i.T."/>
            <person name="Hayashi T."/>
            <person name="Toyoda A."/>
            <person name="Oliveira C."/>
            <person name="Osipova E."/>
            <person name="Leigh N.D."/>
            <person name="Simon A."/>
            <person name="Yun M.H."/>
        </authorList>
    </citation>
    <scope>NUCLEOTIDE SEQUENCE</scope>
    <source>
        <strain evidence="2">20211129_DDA</strain>
        <tissue evidence="2">Liver</tissue>
    </source>
</reference>
<gene>
    <name evidence="2" type="ORF">NDU88_002796</name>
</gene>
<keyword evidence="3" id="KW-1185">Reference proteome</keyword>
<dbReference type="AlphaFoldDB" id="A0AAV7NER5"/>
<evidence type="ECO:0000313" key="2">
    <source>
        <dbReference type="EMBL" id="KAJ1114561.1"/>
    </source>
</evidence>
<feature type="region of interest" description="Disordered" evidence="1">
    <location>
        <begin position="1"/>
        <end position="127"/>
    </location>
</feature>
<feature type="compositionally biased region" description="Basic and acidic residues" evidence="1">
    <location>
        <begin position="86"/>
        <end position="96"/>
    </location>
</feature>